<evidence type="ECO:0000313" key="2">
    <source>
        <dbReference type="EMBL" id="MDH6222668.1"/>
    </source>
</evidence>
<accession>A0ABT6M2A1</accession>
<comment type="caution">
    <text evidence="2">The sequence shown here is derived from an EMBL/GenBank/DDBJ whole genome shotgun (WGS) entry which is preliminary data.</text>
</comment>
<evidence type="ECO:0000259" key="1">
    <source>
        <dbReference type="Pfam" id="PF01695"/>
    </source>
</evidence>
<feature type="domain" description="IstB-like ATP-binding" evidence="1">
    <location>
        <begin position="7"/>
        <end position="43"/>
    </location>
</feature>
<gene>
    <name evidence="2" type="ORF">M2283_010020</name>
</gene>
<sequence>MLPTQQAAAARTVPQNSLITLEWIGRSENLVIAGPSGTGKSHFTE</sequence>
<dbReference type="InterPro" id="IPR002611">
    <property type="entry name" value="IstB_ATP-bd"/>
</dbReference>
<dbReference type="Pfam" id="PF01695">
    <property type="entry name" value="IstB_IS21"/>
    <property type="match status" value="1"/>
</dbReference>
<protein>
    <submittedName>
        <fullName evidence="2">DNA replication protein DnaC</fullName>
    </submittedName>
</protein>
<proteinExistence type="predicted"/>
<organism evidence="2 3">
    <name type="scientific">Streptomyces pseudovenezuelae</name>
    <dbReference type="NCBI Taxonomy" id="67350"/>
    <lineage>
        <taxon>Bacteria</taxon>
        <taxon>Bacillati</taxon>
        <taxon>Actinomycetota</taxon>
        <taxon>Actinomycetes</taxon>
        <taxon>Kitasatosporales</taxon>
        <taxon>Streptomycetaceae</taxon>
        <taxon>Streptomyces</taxon>
        <taxon>Streptomyces aurantiacus group</taxon>
    </lineage>
</organism>
<feature type="non-terminal residue" evidence="2">
    <location>
        <position position="45"/>
    </location>
</feature>
<keyword evidence="3" id="KW-1185">Reference proteome</keyword>
<evidence type="ECO:0000313" key="3">
    <source>
        <dbReference type="Proteomes" id="UP001160499"/>
    </source>
</evidence>
<dbReference type="EMBL" id="JARXVH010000039">
    <property type="protein sequence ID" value="MDH6222668.1"/>
    <property type="molecule type" value="Genomic_DNA"/>
</dbReference>
<dbReference type="Proteomes" id="UP001160499">
    <property type="component" value="Unassembled WGS sequence"/>
</dbReference>
<reference evidence="2 3" key="1">
    <citation type="submission" date="2023-04" db="EMBL/GenBank/DDBJ databases">
        <title>Forest soil microbial communities from Buena Vista Peninsula, Colon Province, Panama.</title>
        <authorList>
            <person name="Bouskill N."/>
        </authorList>
    </citation>
    <scope>NUCLEOTIDE SEQUENCE [LARGE SCALE GENOMIC DNA]</scope>
    <source>
        <strain evidence="2 3">GGS1</strain>
    </source>
</reference>
<name>A0ABT6M2A1_9ACTN</name>